<evidence type="ECO:0000256" key="2">
    <source>
        <dbReference type="ARBA" id="ARBA00022884"/>
    </source>
</evidence>
<feature type="region of interest" description="Disordered" evidence="4">
    <location>
        <begin position="533"/>
        <end position="609"/>
    </location>
</feature>
<keyword evidence="7" id="KW-1185">Reference proteome</keyword>
<reference evidence="6 7" key="1">
    <citation type="journal article" date="2024" name="Commun. Biol.">
        <title>Comparative genomic analysis of thermophilic fungi reveals convergent evolutionary adaptations and gene losses.</title>
        <authorList>
            <person name="Steindorff A.S."/>
            <person name="Aguilar-Pontes M.V."/>
            <person name="Robinson A.J."/>
            <person name="Andreopoulos B."/>
            <person name="LaButti K."/>
            <person name="Kuo A."/>
            <person name="Mondo S."/>
            <person name="Riley R."/>
            <person name="Otillar R."/>
            <person name="Haridas S."/>
            <person name="Lipzen A."/>
            <person name="Grimwood J."/>
            <person name="Schmutz J."/>
            <person name="Clum A."/>
            <person name="Reid I.D."/>
            <person name="Moisan M.C."/>
            <person name="Butler G."/>
            <person name="Nguyen T.T.M."/>
            <person name="Dewar K."/>
            <person name="Conant G."/>
            <person name="Drula E."/>
            <person name="Henrissat B."/>
            <person name="Hansel C."/>
            <person name="Singer S."/>
            <person name="Hutchinson M.I."/>
            <person name="de Vries R.P."/>
            <person name="Natvig D.O."/>
            <person name="Powell A.J."/>
            <person name="Tsang A."/>
            <person name="Grigoriev I.V."/>
        </authorList>
    </citation>
    <scope>NUCLEOTIDE SEQUENCE [LARGE SCALE GENOMIC DNA]</scope>
    <source>
        <strain evidence="6 7">ATCC 22073</strain>
    </source>
</reference>
<feature type="compositionally biased region" description="Low complexity" evidence="4">
    <location>
        <begin position="856"/>
        <end position="880"/>
    </location>
</feature>
<dbReference type="InterPro" id="IPR003107">
    <property type="entry name" value="HAT"/>
</dbReference>
<dbReference type="PANTHER" id="PTHR24012">
    <property type="entry name" value="RNA BINDING PROTEIN"/>
    <property type="match status" value="1"/>
</dbReference>
<feature type="region of interest" description="Disordered" evidence="4">
    <location>
        <begin position="995"/>
        <end position="1120"/>
    </location>
</feature>
<evidence type="ECO:0000313" key="7">
    <source>
        <dbReference type="Proteomes" id="UP001600064"/>
    </source>
</evidence>
<dbReference type="Proteomes" id="UP001600064">
    <property type="component" value="Unassembled WGS sequence"/>
</dbReference>
<evidence type="ECO:0000313" key="6">
    <source>
        <dbReference type="EMBL" id="KAL2265027.1"/>
    </source>
</evidence>
<feature type="compositionally biased region" description="Low complexity" evidence="4">
    <location>
        <begin position="1095"/>
        <end position="1105"/>
    </location>
</feature>
<accession>A0ABR4D3S7</accession>
<evidence type="ECO:0000256" key="3">
    <source>
        <dbReference type="PROSITE-ProRule" id="PRU00176"/>
    </source>
</evidence>
<sequence length="1120" mass="123006">MANPVGEDNWVAYVDQLRRDARDLEACVRVVEAFRRATLAEPGSLKVWMEYCEYFWSLYTDCEHANLPRWSPDEIQMGRETFTFDAALNLWQEGYEAVRYRLDDSHELWNRWISLELDLLRRTATEAGVRRITHLFKDRLTVPHATWDATSQMFSSFLSEYNRHGYETEMQRVTQDAKQAKRLYDLRDPWETKLAAARRAADPDAVRNVLSEYLEWEIRTLKSKQNARDAPVNFQICLGLFARALTGPLAADDSTWLDYAVFISTTHSELKAGRSAVPAALVPNMLDLLQRAVRHVPWSGPLWARYILIAEEAGLQFTDIETIKHAATDSAQLDRDGMAGVLDMYAAWCGYLKRSAMKASATEEEVDVAEVGLPAAIEDVQHWGKRKYGDQYQGDPDYRLEKILIQFLTEKKDDVEGAREVWEELSRVPLHANSYDFWLNWYLWEMMVFSAARSKSRSPVPLSQGLPVPTHATRVFTRALQVRTVDWPERLMEVYLRHCNDYEPAETLREAHDTIYKTRKGVAKRRAREAAQAVQAAQEAAAAETTDGAGAQAEDQPMTDADGVSSASPGSKRKREQTLDVEEDAAGHKRAKSEALPGDEPKRDRENTSVWLTDLPADITQTKIKQFLQGYGRIVNIDVKKGDDSAVALVELGSPDDARSALLRDGRYLGQNVVRVSAATDCTLFVTNYPPEADEQFLRGLFDKCGEIFGVRFPSLKYNTKRRFCYVTFRTRDAAAAATKLDGKSLESGKYRLVAKFSDPAARQQRHGAQAEERELHVVNLPRSMSEDDVRGIFSKAGRVVSVRLPRTMAGHSTGTAFIVMETREEAKEAIRTLGGFVFGQHPIKVELSRPPVAKTTATTRASRLSTMSPEPGPSGSSTSTPPPPAPADIAARTIAVLNVPDTMTDARLRTVLATAGVPVDEAVKFVLHPKHGGAVIEFATQAAAGKASLVVDGIEVDASTGLGDGSDGTGKRKLKIATVQELFKAKAEKRVDRIDKPSALGASSSASSGPGSGGSTSNNGVNPADASTPATSMQPPALSVRRPVVGKGGPKRLLGFVGARKDAGSGSGSGATGLTNGDVPAKNNADFRKLFLNSGSDGVGSSSSAAREVDGKEENNHGG</sequence>
<dbReference type="Gene3D" id="1.25.40.10">
    <property type="entry name" value="Tetratricopeptide repeat domain"/>
    <property type="match status" value="2"/>
</dbReference>
<dbReference type="RefSeq" id="XP_070863754.1">
    <property type="nucleotide sequence ID" value="XM_071014370.1"/>
</dbReference>
<organism evidence="6 7">
    <name type="scientific">Remersonia thermophila</name>
    <dbReference type="NCBI Taxonomy" id="72144"/>
    <lineage>
        <taxon>Eukaryota</taxon>
        <taxon>Fungi</taxon>
        <taxon>Dikarya</taxon>
        <taxon>Ascomycota</taxon>
        <taxon>Pezizomycotina</taxon>
        <taxon>Sordariomycetes</taxon>
        <taxon>Sordariomycetidae</taxon>
        <taxon>Sordariales</taxon>
        <taxon>Sordariales incertae sedis</taxon>
        <taxon>Remersonia</taxon>
    </lineage>
</organism>
<dbReference type="GeneID" id="98129014"/>
<dbReference type="PROSITE" id="PS50102">
    <property type="entry name" value="RRM"/>
    <property type="match status" value="3"/>
</dbReference>
<feature type="domain" description="RRM" evidence="5">
    <location>
        <begin position="774"/>
        <end position="851"/>
    </location>
</feature>
<dbReference type="Gene3D" id="3.30.70.330">
    <property type="match status" value="4"/>
</dbReference>
<dbReference type="InterPro" id="IPR031766">
    <property type="entry name" value="RRM_occluded"/>
</dbReference>
<gene>
    <name evidence="6" type="ORF">VTJ83DRAFT_7537</name>
</gene>
<feature type="domain" description="RRM" evidence="5">
    <location>
        <begin position="608"/>
        <end position="681"/>
    </location>
</feature>
<evidence type="ECO:0000259" key="5">
    <source>
        <dbReference type="PROSITE" id="PS50102"/>
    </source>
</evidence>
<comment type="caution">
    <text evidence="6">The sequence shown here is derived from an EMBL/GenBank/DDBJ whole genome shotgun (WGS) entry which is preliminary data.</text>
</comment>
<evidence type="ECO:0000256" key="4">
    <source>
        <dbReference type="SAM" id="MobiDB-lite"/>
    </source>
</evidence>
<keyword evidence="2 3" id="KW-0694">RNA-binding</keyword>
<dbReference type="EMBL" id="JAZGUE010000007">
    <property type="protein sequence ID" value="KAL2265027.1"/>
    <property type="molecule type" value="Genomic_DNA"/>
</dbReference>
<feature type="compositionally biased region" description="Low complexity" evidence="4">
    <location>
        <begin position="998"/>
        <end position="1024"/>
    </location>
</feature>
<evidence type="ECO:0000256" key="1">
    <source>
        <dbReference type="ARBA" id="ARBA00022737"/>
    </source>
</evidence>
<feature type="compositionally biased region" description="Basic and acidic residues" evidence="4">
    <location>
        <begin position="1108"/>
        <end position="1120"/>
    </location>
</feature>
<dbReference type="InterPro" id="IPR000504">
    <property type="entry name" value="RRM_dom"/>
</dbReference>
<dbReference type="InterPro" id="IPR035979">
    <property type="entry name" value="RBD_domain_sf"/>
</dbReference>
<feature type="region of interest" description="Disordered" evidence="4">
    <location>
        <begin position="850"/>
        <end position="887"/>
    </location>
</feature>
<feature type="compositionally biased region" description="Low complexity" evidence="4">
    <location>
        <begin position="533"/>
        <end position="554"/>
    </location>
</feature>
<dbReference type="InterPro" id="IPR012677">
    <property type="entry name" value="Nucleotide-bd_a/b_plait_sf"/>
</dbReference>
<dbReference type="Pfam" id="PF00076">
    <property type="entry name" value="RRM_1"/>
    <property type="match status" value="3"/>
</dbReference>
<proteinExistence type="predicted"/>
<name>A0ABR4D3S7_9PEZI</name>
<dbReference type="SUPFAM" id="SSF54928">
    <property type="entry name" value="RNA-binding domain, RBD"/>
    <property type="match status" value="3"/>
</dbReference>
<keyword evidence="1" id="KW-0677">Repeat</keyword>
<dbReference type="SMART" id="SM00386">
    <property type="entry name" value="HAT"/>
    <property type="match status" value="5"/>
</dbReference>
<feature type="domain" description="RRM" evidence="5">
    <location>
        <begin position="682"/>
        <end position="760"/>
    </location>
</feature>
<dbReference type="Pfam" id="PF16842">
    <property type="entry name" value="RRM_occluded"/>
    <property type="match status" value="1"/>
</dbReference>
<dbReference type="InterPro" id="IPR011990">
    <property type="entry name" value="TPR-like_helical_dom_sf"/>
</dbReference>
<dbReference type="SUPFAM" id="SSF48452">
    <property type="entry name" value="TPR-like"/>
    <property type="match status" value="1"/>
</dbReference>
<dbReference type="CDD" id="cd00590">
    <property type="entry name" value="RRM_SF"/>
    <property type="match status" value="1"/>
</dbReference>
<protein>
    <recommendedName>
        <fullName evidence="5">RRM domain-containing protein</fullName>
    </recommendedName>
</protein>
<dbReference type="SMART" id="SM00360">
    <property type="entry name" value="RRM"/>
    <property type="match status" value="3"/>
</dbReference>